<evidence type="ECO:0000256" key="1">
    <source>
        <dbReference type="ARBA" id="ARBA00022448"/>
    </source>
</evidence>
<dbReference type="PANTHER" id="PTHR47153">
    <property type="entry name" value="LACTATE UTILIZATION PROTEIN B"/>
    <property type="match status" value="1"/>
</dbReference>
<keyword evidence="1" id="KW-0813">Transport</keyword>
<evidence type="ECO:0000259" key="8">
    <source>
        <dbReference type="PROSITE" id="PS51379"/>
    </source>
</evidence>
<evidence type="ECO:0000256" key="3">
    <source>
        <dbReference type="ARBA" id="ARBA00022723"/>
    </source>
</evidence>
<dbReference type="RefSeq" id="WP_279248631.1">
    <property type="nucleotide sequence ID" value="NZ_SHNO01000001.1"/>
</dbReference>
<dbReference type="SUPFAM" id="SSF100950">
    <property type="entry name" value="NagB/RpiA/CoA transferase-like"/>
    <property type="match status" value="1"/>
</dbReference>
<dbReference type="Pfam" id="PF13183">
    <property type="entry name" value="Fer4_8"/>
    <property type="match status" value="1"/>
</dbReference>
<reference evidence="9" key="1">
    <citation type="submission" date="2019-02" db="EMBL/GenBank/DDBJ databases">
        <authorList>
            <person name="Li S.-H."/>
        </authorList>
    </citation>
    <scope>NUCLEOTIDE SEQUENCE</scope>
    <source>
        <strain evidence="9">IMCC11814</strain>
    </source>
</reference>
<feature type="domain" description="4Fe-4S ferredoxin-type" evidence="8">
    <location>
        <begin position="353"/>
        <end position="382"/>
    </location>
</feature>
<dbReference type="PROSITE" id="PS51379">
    <property type="entry name" value="4FE4S_FER_2"/>
    <property type="match status" value="2"/>
</dbReference>
<dbReference type="InterPro" id="IPR004452">
    <property type="entry name" value="LutB/LldF"/>
</dbReference>
<proteinExistence type="predicted"/>
<dbReference type="PROSITE" id="PS00198">
    <property type="entry name" value="4FE4S_FER_1"/>
    <property type="match status" value="1"/>
</dbReference>
<evidence type="ECO:0000256" key="5">
    <source>
        <dbReference type="ARBA" id="ARBA00022982"/>
    </source>
</evidence>
<dbReference type="Proteomes" id="UP001143304">
    <property type="component" value="Unassembled WGS sequence"/>
</dbReference>
<organism evidence="9 10">
    <name type="scientific">Candidatus Marimicrobium litorale</name>
    <dbReference type="NCBI Taxonomy" id="2518991"/>
    <lineage>
        <taxon>Bacteria</taxon>
        <taxon>Pseudomonadati</taxon>
        <taxon>Pseudomonadota</taxon>
        <taxon>Gammaproteobacteria</taxon>
        <taxon>Cellvibrionales</taxon>
        <taxon>Halieaceae</taxon>
        <taxon>Marimicrobium</taxon>
    </lineage>
</organism>
<gene>
    <name evidence="9" type="ORF">EYC82_05945</name>
</gene>
<dbReference type="Gene3D" id="3.40.50.10420">
    <property type="entry name" value="NagB/RpiA/CoA transferase-like"/>
    <property type="match status" value="1"/>
</dbReference>
<accession>A0ABT3T408</accession>
<dbReference type="InterPro" id="IPR017900">
    <property type="entry name" value="4Fe4S_Fe_S_CS"/>
</dbReference>
<dbReference type="PANTHER" id="PTHR47153:SF2">
    <property type="entry name" value="LACTATE UTILIZATION PROTEIN B"/>
    <property type="match status" value="1"/>
</dbReference>
<evidence type="ECO:0000256" key="4">
    <source>
        <dbReference type="ARBA" id="ARBA00022737"/>
    </source>
</evidence>
<keyword evidence="2" id="KW-0004">4Fe-4S</keyword>
<keyword evidence="3" id="KW-0479">Metal-binding</keyword>
<dbReference type="EMBL" id="SHNO01000001">
    <property type="protein sequence ID" value="MCX2976890.1"/>
    <property type="molecule type" value="Genomic_DNA"/>
</dbReference>
<dbReference type="InterPro" id="IPR003741">
    <property type="entry name" value="LUD_dom"/>
</dbReference>
<evidence type="ECO:0000256" key="6">
    <source>
        <dbReference type="ARBA" id="ARBA00023004"/>
    </source>
</evidence>
<keyword evidence="10" id="KW-1185">Reference proteome</keyword>
<dbReference type="SUPFAM" id="SSF46548">
    <property type="entry name" value="alpha-helical ferredoxin"/>
    <property type="match status" value="1"/>
</dbReference>
<keyword evidence="7" id="KW-0411">Iron-sulfur</keyword>
<protein>
    <submittedName>
        <fullName evidence="9">Lactate utilization protein</fullName>
    </submittedName>
</protein>
<keyword evidence="4" id="KW-0677">Repeat</keyword>
<name>A0ABT3T408_9GAMM</name>
<dbReference type="InterPro" id="IPR037171">
    <property type="entry name" value="NagB/RpiA_transferase-like"/>
</dbReference>
<dbReference type="Pfam" id="PF02589">
    <property type="entry name" value="LUD_dom"/>
    <property type="match status" value="1"/>
</dbReference>
<evidence type="ECO:0000256" key="7">
    <source>
        <dbReference type="ARBA" id="ARBA00023014"/>
    </source>
</evidence>
<evidence type="ECO:0000313" key="10">
    <source>
        <dbReference type="Proteomes" id="UP001143304"/>
    </source>
</evidence>
<dbReference type="InterPro" id="IPR017896">
    <property type="entry name" value="4Fe4S_Fe-S-bd"/>
</dbReference>
<dbReference type="InterPro" id="IPR009051">
    <property type="entry name" value="Helical_ferredxn"/>
</dbReference>
<feature type="domain" description="4Fe-4S ferredoxin-type" evidence="8">
    <location>
        <begin position="300"/>
        <end position="332"/>
    </location>
</feature>
<comment type="caution">
    <text evidence="9">The sequence shown here is derived from an EMBL/GenBank/DDBJ whole genome shotgun (WGS) entry which is preliminary data.</text>
</comment>
<dbReference type="Gene3D" id="1.10.1060.10">
    <property type="entry name" value="Alpha-helical ferredoxin"/>
    <property type="match status" value="1"/>
</dbReference>
<evidence type="ECO:0000313" key="9">
    <source>
        <dbReference type="EMBL" id="MCX2976890.1"/>
    </source>
</evidence>
<evidence type="ECO:0000256" key="2">
    <source>
        <dbReference type="ARBA" id="ARBA00022485"/>
    </source>
</evidence>
<keyword evidence="6" id="KW-0408">Iron</keyword>
<dbReference type="InterPro" id="IPR024185">
    <property type="entry name" value="FTHF_cligase-like_sf"/>
</dbReference>
<keyword evidence="5" id="KW-0249">Electron transport</keyword>
<sequence length="474" mass="52525">MEISSDTFLDNASAALRDTDKAKRRDLIAIATTQIRQAAIDEFEGFDALRKHIKRIRQHSLNNLAHYLEKFEQEAVQNGNHVHFASDGAQLNDIVLDICQRHGAKKVIKGKSMITEETGLNGFLERGNLDVVETDLGEYIIQLAGEAPSHIVGPALHKSAAEIGELFLANHNLGDREFEETENLVDEARSVLREHFLKADVGIIGSNALIAENGYSMLVTNEGNGDLCANLPGVLVICTSIDRVLPLAEDATAMLRLLVRSATGQPQTCYTSFYSGPRRDTDIDGPVETHFVLLDNRRSDILASDYREMLECIRCGACLNHCPIYASVGGHAYGSVYQGPMGSVLTPLLTSLEESSALPNACTTCGRCAEVCPADIPLPDLLRDLRQEENDKKLTSSRWRSGLKLHSWIARHPRLYQWITGIVIPAMHIIGGSRGRLSRLPMASGWTSQRDFPAPESRTFMQQYKARLRKNHEQ</sequence>